<reference evidence="2" key="1">
    <citation type="submission" date="2023-03" db="EMBL/GenBank/DDBJ databases">
        <title>Massive genome expansion in bonnet fungi (Mycena s.s.) driven by repeated elements and novel gene families across ecological guilds.</title>
        <authorList>
            <consortium name="Lawrence Berkeley National Laboratory"/>
            <person name="Harder C.B."/>
            <person name="Miyauchi S."/>
            <person name="Viragh M."/>
            <person name="Kuo A."/>
            <person name="Thoen E."/>
            <person name="Andreopoulos B."/>
            <person name="Lu D."/>
            <person name="Skrede I."/>
            <person name="Drula E."/>
            <person name="Henrissat B."/>
            <person name="Morin E."/>
            <person name="Kohler A."/>
            <person name="Barry K."/>
            <person name="LaButti K."/>
            <person name="Morin E."/>
            <person name="Salamov A."/>
            <person name="Lipzen A."/>
            <person name="Mereny Z."/>
            <person name="Hegedus B."/>
            <person name="Baldrian P."/>
            <person name="Stursova M."/>
            <person name="Weitz H."/>
            <person name="Taylor A."/>
            <person name="Grigoriev I.V."/>
            <person name="Nagy L.G."/>
            <person name="Martin F."/>
            <person name="Kauserud H."/>
        </authorList>
    </citation>
    <scope>NUCLEOTIDE SEQUENCE</scope>
    <source>
        <strain evidence="2">9284</strain>
    </source>
</reference>
<evidence type="ECO:0000313" key="2">
    <source>
        <dbReference type="EMBL" id="KAJ7628309.1"/>
    </source>
</evidence>
<keyword evidence="3" id="KW-1185">Reference proteome</keyword>
<protein>
    <submittedName>
        <fullName evidence="2">Uncharacterized protein</fullName>
    </submittedName>
</protein>
<dbReference type="EMBL" id="JARKIF010000010">
    <property type="protein sequence ID" value="KAJ7628309.1"/>
    <property type="molecule type" value="Genomic_DNA"/>
</dbReference>
<feature type="compositionally biased region" description="Polar residues" evidence="1">
    <location>
        <begin position="296"/>
        <end position="314"/>
    </location>
</feature>
<gene>
    <name evidence="2" type="ORF">FB45DRAFT_867414</name>
</gene>
<feature type="region of interest" description="Disordered" evidence="1">
    <location>
        <begin position="402"/>
        <end position="467"/>
    </location>
</feature>
<comment type="caution">
    <text evidence="2">The sequence shown here is derived from an EMBL/GenBank/DDBJ whole genome shotgun (WGS) entry which is preliminary data.</text>
</comment>
<feature type="compositionally biased region" description="Basic and acidic residues" evidence="1">
    <location>
        <begin position="1"/>
        <end position="19"/>
    </location>
</feature>
<feature type="compositionally biased region" description="Pro residues" evidence="1">
    <location>
        <begin position="145"/>
        <end position="176"/>
    </location>
</feature>
<feature type="region of interest" description="Disordered" evidence="1">
    <location>
        <begin position="119"/>
        <end position="181"/>
    </location>
</feature>
<feature type="compositionally biased region" description="Polar residues" evidence="1">
    <location>
        <begin position="455"/>
        <end position="467"/>
    </location>
</feature>
<accession>A0AAD7BQP9</accession>
<sequence length="571" mass="61190">MPPRARPIEDSSDSGKEDPVESAAPKSSRKTRRSGQAPVTGPASGATKATKSAKKTSTAGSRTQAALSSLTDKDALRLAAHITRHKAKVHTLQLAIQAEKTKQAALARDLEAIRAIKAKPKTSDTIIPESLAVPIDTEMTFARSPAPPSPPPAPPSPAPDPPATPAPAAPPPPPVLQPISPAALPSRLVSSFSADSKVIPPTVMPTSPPKLAALHPISPKAAPSRTIFSPRVIATSPPHLAAPQPSSPAAVPSRTVSSFSADRKTIAVSSLGSPRTFLAAPARIPSSTVQHRKSPKSTNRQSSSNHTPIIQTTPTSAKRSRAPSSPSKSSTSSHRPAPPTKRPRDQVVSRPVVALLTSPGSGPRPFSFEAARRRLVQEGRIDADQRSLHRQPVPPVGHRLLQNGGYDPHAARPQPPDRMVHSLGSAPQHAARTQPHASSLWSTDRNMPRQPSRPPTLSSYQQQQQHPSFTDYVIPQSHTSSFASPIQYHRQHPSFTDHVTPQSHASSNIQYHQQQHPSFTDHGYPQSHASGSALPPQGFRAEPHYHRATAPPTVPYTTRPEFNLTRHSYYE</sequence>
<organism evidence="2 3">
    <name type="scientific">Roridomyces roridus</name>
    <dbReference type="NCBI Taxonomy" id="1738132"/>
    <lineage>
        <taxon>Eukaryota</taxon>
        <taxon>Fungi</taxon>
        <taxon>Dikarya</taxon>
        <taxon>Basidiomycota</taxon>
        <taxon>Agaricomycotina</taxon>
        <taxon>Agaricomycetes</taxon>
        <taxon>Agaricomycetidae</taxon>
        <taxon>Agaricales</taxon>
        <taxon>Marasmiineae</taxon>
        <taxon>Mycenaceae</taxon>
        <taxon>Roridomyces</taxon>
    </lineage>
</organism>
<dbReference type="AlphaFoldDB" id="A0AAD7BQP9"/>
<feature type="region of interest" description="Disordered" evidence="1">
    <location>
        <begin position="1"/>
        <end position="72"/>
    </location>
</feature>
<evidence type="ECO:0000313" key="3">
    <source>
        <dbReference type="Proteomes" id="UP001221142"/>
    </source>
</evidence>
<feature type="compositionally biased region" description="Polar residues" evidence="1">
    <location>
        <begin position="435"/>
        <end position="445"/>
    </location>
</feature>
<proteinExistence type="predicted"/>
<evidence type="ECO:0000256" key="1">
    <source>
        <dbReference type="SAM" id="MobiDB-lite"/>
    </source>
</evidence>
<feature type="region of interest" description="Disordered" evidence="1">
    <location>
        <begin position="234"/>
        <end position="350"/>
    </location>
</feature>
<feature type="compositionally biased region" description="Low complexity" evidence="1">
    <location>
        <begin position="236"/>
        <end position="253"/>
    </location>
</feature>
<feature type="compositionally biased region" description="Low complexity" evidence="1">
    <location>
        <begin position="43"/>
        <end position="61"/>
    </location>
</feature>
<feature type="compositionally biased region" description="Low complexity" evidence="1">
    <location>
        <begin position="322"/>
        <end position="333"/>
    </location>
</feature>
<feature type="compositionally biased region" description="Polar residues" evidence="1">
    <location>
        <begin position="493"/>
        <end position="518"/>
    </location>
</feature>
<feature type="region of interest" description="Disordered" evidence="1">
    <location>
        <begin position="493"/>
        <end position="571"/>
    </location>
</feature>
<name>A0AAD7BQP9_9AGAR</name>
<dbReference type="Proteomes" id="UP001221142">
    <property type="component" value="Unassembled WGS sequence"/>
</dbReference>